<reference evidence="3" key="1">
    <citation type="journal article" date="2009" name="Genome Res.">
        <title>Comparative genomic analyses of the human fungal pathogens Coccidioides and their relatives.</title>
        <authorList>
            <person name="Sharpton T.J."/>
            <person name="Stajich J.E."/>
            <person name="Rounsley S.D."/>
            <person name="Gardner M.J."/>
            <person name="Wortman J.R."/>
            <person name="Jordar V.S."/>
            <person name="Maiti R."/>
            <person name="Kodira C.D."/>
            <person name="Neafsey D.E."/>
            <person name="Zeng Q."/>
            <person name="Hung C.-Y."/>
            <person name="McMahan C."/>
            <person name="Muszewska A."/>
            <person name="Grynberg M."/>
            <person name="Mandel M.A."/>
            <person name="Kellner E.M."/>
            <person name="Barker B.M."/>
            <person name="Galgiani J.N."/>
            <person name="Orbach M.J."/>
            <person name="Kirkland T.N."/>
            <person name="Cole G.T."/>
            <person name="Henn M.R."/>
            <person name="Birren B.W."/>
            <person name="Taylor J.W."/>
        </authorList>
    </citation>
    <scope>NUCLEOTIDE SEQUENCE [LARGE SCALE GENOMIC DNA]</scope>
    <source>
        <strain evidence="3">UAMH 1704</strain>
    </source>
</reference>
<protein>
    <recommendedName>
        <fullName evidence="1">N-acetyltransferase domain-containing protein</fullName>
    </recommendedName>
</protein>
<proteinExistence type="predicted"/>
<keyword evidence="3" id="KW-1185">Reference proteome</keyword>
<gene>
    <name evidence="2" type="ORF">UREG_00192</name>
</gene>
<feature type="domain" description="N-acetyltransferase" evidence="1">
    <location>
        <begin position="3"/>
        <end position="149"/>
    </location>
</feature>
<dbReference type="Proteomes" id="UP000002058">
    <property type="component" value="Unassembled WGS sequence"/>
</dbReference>
<dbReference type="GO" id="GO:0016747">
    <property type="term" value="F:acyltransferase activity, transferring groups other than amino-acyl groups"/>
    <property type="evidence" value="ECO:0007669"/>
    <property type="project" value="InterPro"/>
</dbReference>
<dbReference type="InParanoid" id="C4JKV9"/>
<sequence>MAISIRPATATDLPAIHTIYTHYVRNSVLTFLVNDPALSAITDKYDATQARGLPFHVACLDNGGSEEVVGYACASAYRGYLLGYAPTVELTLFVHPGHQSNGAGSALLSSILSSLKSETKHLAKDLGGDPQRETCCEGDGHGVMVRNLLAIMAVDTEGKGKGMRLRDWIDVIHLQYALS</sequence>
<dbReference type="EMBL" id="CH476615">
    <property type="protein sequence ID" value="EEP75346.1"/>
    <property type="molecule type" value="Genomic_DNA"/>
</dbReference>
<dbReference type="OrthoDB" id="2129362at2759"/>
<dbReference type="eggNOG" id="ENOG502S5BC">
    <property type="taxonomic scope" value="Eukaryota"/>
</dbReference>
<dbReference type="Pfam" id="PF00583">
    <property type="entry name" value="Acetyltransf_1"/>
    <property type="match status" value="1"/>
</dbReference>
<dbReference type="RefSeq" id="XP_002540679.1">
    <property type="nucleotide sequence ID" value="XM_002540633.1"/>
</dbReference>
<dbReference type="Gene3D" id="3.40.630.30">
    <property type="match status" value="1"/>
</dbReference>
<dbReference type="VEuPathDB" id="FungiDB:UREG_00192"/>
<evidence type="ECO:0000313" key="2">
    <source>
        <dbReference type="EMBL" id="EEP75346.1"/>
    </source>
</evidence>
<dbReference type="GeneID" id="8441412"/>
<dbReference type="STRING" id="336963.C4JKV9"/>
<dbReference type="InterPro" id="IPR000182">
    <property type="entry name" value="GNAT_dom"/>
</dbReference>
<evidence type="ECO:0000259" key="1">
    <source>
        <dbReference type="PROSITE" id="PS51186"/>
    </source>
</evidence>
<evidence type="ECO:0000313" key="3">
    <source>
        <dbReference type="Proteomes" id="UP000002058"/>
    </source>
</evidence>
<dbReference type="AlphaFoldDB" id="C4JKV9"/>
<accession>C4JKV9</accession>
<dbReference type="HOGENOM" id="CLU_013985_4_1_1"/>
<dbReference type="OMA" id="YMKWGFV"/>
<dbReference type="KEGG" id="ure:UREG_00192"/>
<dbReference type="PROSITE" id="PS51186">
    <property type="entry name" value="GNAT"/>
    <property type="match status" value="1"/>
</dbReference>
<dbReference type="SUPFAM" id="SSF55729">
    <property type="entry name" value="Acyl-CoA N-acyltransferases (Nat)"/>
    <property type="match status" value="1"/>
</dbReference>
<organism evidence="2 3">
    <name type="scientific">Uncinocarpus reesii (strain UAMH 1704)</name>
    <dbReference type="NCBI Taxonomy" id="336963"/>
    <lineage>
        <taxon>Eukaryota</taxon>
        <taxon>Fungi</taxon>
        <taxon>Dikarya</taxon>
        <taxon>Ascomycota</taxon>
        <taxon>Pezizomycotina</taxon>
        <taxon>Eurotiomycetes</taxon>
        <taxon>Eurotiomycetidae</taxon>
        <taxon>Onygenales</taxon>
        <taxon>Onygenaceae</taxon>
        <taxon>Uncinocarpus</taxon>
    </lineage>
</organism>
<dbReference type="InterPro" id="IPR016181">
    <property type="entry name" value="Acyl_CoA_acyltransferase"/>
</dbReference>
<name>C4JKV9_UNCRE</name>